<keyword evidence="2" id="KW-0645">Protease</keyword>
<evidence type="ECO:0000256" key="4">
    <source>
        <dbReference type="ARBA" id="ARBA00022801"/>
    </source>
</evidence>
<dbReference type="InterPro" id="IPR011055">
    <property type="entry name" value="Dup_hybrid_motif"/>
</dbReference>
<evidence type="ECO:0000256" key="2">
    <source>
        <dbReference type="ARBA" id="ARBA00022670"/>
    </source>
</evidence>
<evidence type="ECO:0000313" key="11">
    <source>
        <dbReference type="Proteomes" id="UP000198755"/>
    </source>
</evidence>
<evidence type="ECO:0000256" key="3">
    <source>
        <dbReference type="ARBA" id="ARBA00022723"/>
    </source>
</evidence>
<organism evidence="10 11">
    <name type="scientific">Methylocapsa palsarum</name>
    <dbReference type="NCBI Taxonomy" id="1612308"/>
    <lineage>
        <taxon>Bacteria</taxon>
        <taxon>Pseudomonadati</taxon>
        <taxon>Pseudomonadota</taxon>
        <taxon>Alphaproteobacteria</taxon>
        <taxon>Hyphomicrobiales</taxon>
        <taxon>Beijerinckiaceae</taxon>
        <taxon>Methylocapsa</taxon>
    </lineage>
</organism>
<feature type="domain" description="M23ase beta-sheet core" evidence="9">
    <location>
        <begin position="531"/>
        <end position="627"/>
    </location>
</feature>
<sequence>MVMVLDSPLQSRQLDIASFSARIAGRIDLGHDPAIEADGEQHSTFDRRRVSLRWFFGTILTAFSGAALFGAALYAALGHQTYFAEAPSLAQPPRREANADFGVNPRKADRLVKSVDLVAAKQTFRSPTSIRVGDKEMMKVHTFTRVETTLVLSDAGFSDDVPPFNPLKLLADARNPVDAAQEPVQDDAEISWATRDVAVEDLSPAIVLSPDEVQAQIAEQVKDVRAAGAKPIPLPPQMLLMRTSRANVPGVLSYGNPAEPLMTAPFSAIEVRMVPENVTNVPRSPTVQTTQMEERLVVVRHGETLEDVLHAAGLSKEKTNAVVAAFNLRRGEVAAPEGRRLKLLFADLDGAGGRMTLARLSVYSDETLETSIAVNDRGGYVRVTAPQRTARKPAPTSDDEDDSDGMRLYDSLYQTALKQDIPRATVDDLVRVFANDVDFQRSVSGGDSFEAFYDESEEAEGRGQLLYATITARNETFHYYRFQTPDDGAVDFYDEAGRSTRKFLVRTPIVAGKFTSGFGIRFHPILGYSRPHTGVDWAAPIGTPIFAAGNGTIITAGWDSGYGRRIEIQHANGYITTYNHMSGFARGATEGARVRQGQVIGYLGQTGLATGPHLHYEVMVNGHFVDPMRVKLARTREFDGRMLANFKRERDRIDALLAKAPSAGNMAAAVEPRN</sequence>
<dbReference type="PANTHER" id="PTHR21666">
    <property type="entry name" value="PEPTIDASE-RELATED"/>
    <property type="match status" value="1"/>
</dbReference>
<dbReference type="CDD" id="cd12797">
    <property type="entry name" value="M23_peptidase"/>
    <property type="match status" value="1"/>
</dbReference>
<dbReference type="Pfam" id="PF01551">
    <property type="entry name" value="Peptidase_M23"/>
    <property type="match status" value="1"/>
</dbReference>
<proteinExistence type="predicted"/>
<keyword evidence="3" id="KW-0479">Metal-binding</keyword>
<dbReference type="EMBL" id="FOSN01000017">
    <property type="protein sequence ID" value="SFK72940.1"/>
    <property type="molecule type" value="Genomic_DNA"/>
</dbReference>
<dbReference type="SUPFAM" id="SSF51261">
    <property type="entry name" value="Duplicated hybrid motif"/>
    <property type="match status" value="1"/>
</dbReference>
<dbReference type="PANTHER" id="PTHR21666:SF288">
    <property type="entry name" value="CELL DIVISION PROTEIN YTFB"/>
    <property type="match status" value="1"/>
</dbReference>
<feature type="region of interest" description="Disordered" evidence="7">
    <location>
        <begin position="386"/>
        <end position="405"/>
    </location>
</feature>
<dbReference type="Proteomes" id="UP000198755">
    <property type="component" value="Unassembled WGS sequence"/>
</dbReference>
<accession>A0A1I4BWY3</accession>
<comment type="cofactor">
    <cofactor evidence="1">
        <name>Zn(2+)</name>
        <dbReference type="ChEBI" id="CHEBI:29105"/>
    </cofactor>
</comment>
<dbReference type="GO" id="GO:0046872">
    <property type="term" value="F:metal ion binding"/>
    <property type="evidence" value="ECO:0007669"/>
    <property type="project" value="UniProtKB-KW"/>
</dbReference>
<dbReference type="InterPro" id="IPR016047">
    <property type="entry name" value="M23ase_b-sheet_dom"/>
</dbReference>
<gene>
    <name evidence="10" type="ORF">SAMN05444581_11711</name>
</gene>
<dbReference type="AlphaFoldDB" id="A0A1I4BWY3"/>
<dbReference type="GO" id="GO:0006508">
    <property type="term" value="P:proteolysis"/>
    <property type="evidence" value="ECO:0007669"/>
    <property type="project" value="UniProtKB-KW"/>
</dbReference>
<evidence type="ECO:0000256" key="8">
    <source>
        <dbReference type="SAM" id="Phobius"/>
    </source>
</evidence>
<dbReference type="STRING" id="1612308.SAMN05444581_11711"/>
<dbReference type="InterPro" id="IPR050570">
    <property type="entry name" value="Cell_wall_metabolism_enzyme"/>
</dbReference>
<keyword evidence="8" id="KW-1133">Transmembrane helix</keyword>
<evidence type="ECO:0000256" key="5">
    <source>
        <dbReference type="ARBA" id="ARBA00022833"/>
    </source>
</evidence>
<dbReference type="Gene3D" id="3.10.450.350">
    <property type="match status" value="1"/>
</dbReference>
<evidence type="ECO:0000256" key="1">
    <source>
        <dbReference type="ARBA" id="ARBA00001947"/>
    </source>
</evidence>
<evidence type="ECO:0000256" key="6">
    <source>
        <dbReference type="ARBA" id="ARBA00023049"/>
    </source>
</evidence>
<feature type="transmembrane region" description="Helical" evidence="8">
    <location>
        <begin position="54"/>
        <end position="77"/>
    </location>
</feature>
<keyword evidence="8" id="KW-0812">Transmembrane</keyword>
<keyword evidence="6" id="KW-0482">Metalloprotease</keyword>
<keyword evidence="4 10" id="KW-0378">Hydrolase</keyword>
<evidence type="ECO:0000259" key="9">
    <source>
        <dbReference type="Pfam" id="PF01551"/>
    </source>
</evidence>
<dbReference type="GO" id="GO:0004222">
    <property type="term" value="F:metalloendopeptidase activity"/>
    <property type="evidence" value="ECO:0007669"/>
    <property type="project" value="TreeGrafter"/>
</dbReference>
<evidence type="ECO:0000256" key="7">
    <source>
        <dbReference type="SAM" id="MobiDB-lite"/>
    </source>
</evidence>
<name>A0A1I4BWY3_9HYPH</name>
<keyword evidence="11" id="KW-1185">Reference proteome</keyword>
<keyword evidence="5" id="KW-0862">Zinc</keyword>
<protein>
    <submittedName>
        <fullName evidence="10">Murein DD-endopeptidase MepM and murein hydrolase activator NlpD, contain LysM domain</fullName>
    </submittedName>
</protein>
<dbReference type="Gene3D" id="2.70.70.10">
    <property type="entry name" value="Glucose Permease (Domain IIA)"/>
    <property type="match status" value="1"/>
</dbReference>
<evidence type="ECO:0000313" key="10">
    <source>
        <dbReference type="EMBL" id="SFK72940.1"/>
    </source>
</evidence>
<reference evidence="10 11" key="1">
    <citation type="submission" date="2016-10" db="EMBL/GenBank/DDBJ databases">
        <authorList>
            <person name="de Groot N.N."/>
        </authorList>
    </citation>
    <scope>NUCLEOTIDE SEQUENCE [LARGE SCALE GENOMIC DNA]</scope>
    <source>
        <strain evidence="10 11">NE2</strain>
    </source>
</reference>
<keyword evidence="8" id="KW-0472">Membrane</keyword>